<name>A0A2S5KIC4_9PROT</name>
<protein>
    <submittedName>
        <fullName evidence="10">Amine dehydrogenase</fullName>
    </submittedName>
</protein>
<keyword evidence="3" id="KW-0813">Transport</keyword>
<gene>
    <name evidence="10" type="ORF">C4K68_26765</name>
</gene>
<reference evidence="10 11" key="1">
    <citation type="submission" date="2018-02" db="EMBL/GenBank/DDBJ databases">
        <title>novel marine gammaproteobacteria from coastal saline agro ecosystem.</title>
        <authorList>
            <person name="Krishnan R."/>
            <person name="Ramesh Kumar N."/>
        </authorList>
    </citation>
    <scope>NUCLEOTIDE SEQUENCE [LARGE SCALE GENOMIC DNA]</scope>
    <source>
        <strain evidence="10 11">228</strain>
    </source>
</reference>
<proteinExistence type="inferred from homology"/>
<evidence type="ECO:0000313" key="11">
    <source>
        <dbReference type="Proteomes" id="UP000238196"/>
    </source>
</evidence>
<dbReference type="InterPro" id="IPR015943">
    <property type="entry name" value="WD40/YVTN_repeat-like_dom_sf"/>
</dbReference>
<dbReference type="InterPro" id="IPR011044">
    <property type="entry name" value="Quino_amine_DH_bsu"/>
</dbReference>
<dbReference type="SUPFAM" id="SSF50969">
    <property type="entry name" value="YVTN repeat-like/Quinoprotein amine dehydrogenase"/>
    <property type="match status" value="1"/>
</dbReference>
<evidence type="ECO:0000313" key="10">
    <source>
        <dbReference type="EMBL" id="PPC74259.1"/>
    </source>
</evidence>
<evidence type="ECO:0000256" key="6">
    <source>
        <dbReference type="ARBA" id="ARBA00022982"/>
    </source>
</evidence>
<evidence type="ECO:0000256" key="5">
    <source>
        <dbReference type="ARBA" id="ARBA00022764"/>
    </source>
</evidence>
<dbReference type="GO" id="GO:0042597">
    <property type="term" value="C:periplasmic space"/>
    <property type="evidence" value="ECO:0007669"/>
    <property type="project" value="UniProtKB-SubCell"/>
</dbReference>
<keyword evidence="7" id="KW-0560">Oxidoreductase</keyword>
<evidence type="ECO:0000256" key="1">
    <source>
        <dbReference type="ARBA" id="ARBA00004418"/>
    </source>
</evidence>
<evidence type="ECO:0000256" key="3">
    <source>
        <dbReference type="ARBA" id="ARBA00022448"/>
    </source>
</evidence>
<keyword evidence="6" id="KW-0249">Electron transport</keyword>
<keyword evidence="4 9" id="KW-0732">Signal</keyword>
<feature type="signal peptide" evidence="9">
    <location>
        <begin position="1"/>
        <end position="29"/>
    </location>
</feature>
<dbReference type="AlphaFoldDB" id="A0A2S5KIC4"/>
<comment type="caution">
    <text evidence="10">The sequence shown here is derived from an EMBL/GenBank/DDBJ whole genome shotgun (WGS) entry which is preliminary data.</text>
</comment>
<dbReference type="EMBL" id="PRLP01000154">
    <property type="protein sequence ID" value="PPC74259.1"/>
    <property type="molecule type" value="Genomic_DNA"/>
</dbReference>
<dbReference type="Gene3D" id="2.130.10.10">
    <property type="entry name" value="YVTN repeat-like/Quinoprotein amine dehydrogenase"/>
    <property type="match status" value="1"/>
</dbReference>
<evidence type="ECO:0000256" key="8">
    <source>
        <dbReference type="PIRSR" id="PIRSR609451-50"/>
    </source>
</evidence>
<keyword evidence="8" id="KW-1015">Disulfide bond</keyword>
<sequence length="385" mass="42341">MQRLSSLPLPASMSASLLALVLAGSQAHADLPADTIGQTTLPFPPEPHRTYVIDAEFENQVASRVIVVDPDSKKMLGMLSTGGMAPAVLSNDRKTIFTADMFYSRYTRGTRTDVLTAWDSSTLEPAWEVEVPPKRASMLTQRYAVATSADDRFAYVYNFTPSTSITIVDTTSHKVVNELSIAGCVLDYPVGKRRIASLCGDGNVQVVTLDDQGQEVSRSQTPFFKPDEEKLVERAVGVGDIYRFVTTTGTVHGIDLSGKEPKVLPSWSLLSDEDKKGGWAPGGWELMAIAPKLNRLYVLMHPDHQPQMWEDPSQTIWVYDLKTHKKIGTLESPSYVWSLHATSDDHPLLLGTNIDGGLEIFDLTSGKHTGTMEKLAKTPIQILNH</sequence>
<dbReference type="OrthoDB" id="185182at2"/>
<comment type="similarity">
    <text evidence="2">Belongs to the aromatic amine dehydrogenase heavy chain family.</text>
</comment>
<organism evidence="10 11">
    <name type="scientific">Proteobacteria bacterium 228</name>
    <dbReference type="NCBI Taxonomy" id="2083153"/>
    <lineage>
        <taxon>Bacteria</taxon>
        <taxon>Pseudomonadati</taxon>
        <taxon>Pseudomonadota</taxon>
    </lineage>
</organism>
<dbReference type="Pfam" id="PF06433">
    <property type="entry name" value="Me-amine-dh_H"/>
    <property type="match status" value="1"/>
</dbReference>
<evidence type="ECO:0000256" key="9">
    <source>
        <dbReference type="SAM" id="SignalP"/>
    </source>
</evidence>
<evidence type="ECO:0000256" key="2">
    <source>
        <dbReference type="ARBA" id="ARBA00010548"/>
    </source>
</evidence>
<feature type="disulfide bond" evidence="8">
    <location>
        <begin position="184"/>
        <end position="199"/>
    </location>
</feature>
<dbReference type="Proteomes" id="UP000238196">
    <property type="component" value="Unassembled WGS sequence"/>
</dbReference>
<dbReference type="InterPro" id="IPR009451">
    <property type="entry name" value="Metamine_DH_Hvc"/>
</dbReference>
<evidence type="ECO:0000256" key="4">
    <source>
        <dbReference type="ARBA" id="ARBA00022729"/>
    </source>
</evidence>
<feature type="chain" id="PRO_5015738997" evidence="9">
    <location>
        <begin position="30"/>
        <end position="385"/>
    </location>
</feature>
<dbReference type="GO" id="GO:0030058">
    <property type="term" value="F:aliphatic amine dehydrogenase activity"/>
    <property type="evidence" value="ECO:0007669"/>
    <property type="project" value="InterPro"/>
</dbReference>
<keyword evidence="5" id="KW-0574">Periplasm</keyword>
<accession>A0A2S5KIC4</accession>
<evidence type="ECO:0000256" key="7">
    <source>
        <dbReference type="ARBA" id="ARBA00023002"/>
    </source>
</evidence>
<comment type="subcellular location">
    <subcellularLocation>
        <location evidence="1">Periplasm</location>
    </subcellularLocation>
</comment>